<organism evidence="10 11">
    <name type="scientific">Longispora fulva</name>
    <dbReference type="NCBI Taxonomy" id="619741"/>
    <lineage>
        <taxon>Bacteria</taxon>
        <taxon>Bacillati</taxon>
        <taxon>Actinomycetota</taxon>
        <taxon>Actinomycetes</taxon>
        <taxon>Micromonosporales</taxon>
        <taxon>Micromonosporaceae</taxon>
        <taxon>Longispora</taxon>
    </lineage>
</organism>
<protein>
    <recommendedName>
        <fullName evidence="12">Transporter</fullName>
    </recommendedName>
</protein>
<evidence type="ECO:0000256" key="4">
    <source>
        <dbReference type="ARBA" id="ARBA00022597"/>
    </source>
</evidence>
<proteinExistence type="inferred from homology"/>
<keyword evidence="8 9" id="KW-0472">Membrane</keyword>
<feature type="transmembrane region" description="Helical" evidence="9">
    <location>
        <begin position="74"/>
        <end position="92"/>
    </location>
</feature>
<feature type="transmembrane region" description="Helical" evidence="9">
    <location>
        <begin position="251"/>
        <end position="270"/>
    </location>
</feature>
<keyword evidence="3" id="KW-1003">Cell membrane</keyword>
<comment type="similarity">
    <text evidence="1">Belongs to the KdgT transporter family.</text>
</comment>
<dbReference type="AlphaFoldDB" id="A0A8J7KMH9"/>
<feature type="transmembrane region" description="Helical" evidence="9">
    <location>
        <begin position="221"/>
        <end position="239"/>
    </location>
</feature>
<keyword evidence="2" id="KW-0813">Transport</keyword>
<evidence type="ECO:0008006" key="12">
    <source>
        <dbReference type="Google" id="ProtNLM"/>
    </source>
</evidence>
<keyword evidence="4" id="KW-0762">Sugar transport</keyword>
<feature type="transmembrane region" description="Helical" evidence="9">
    <location>
        <begin position="167"/>
        <end position="187"/>
    </location>
</feature>
<evidence type="ECO:0000256" key="2">
    <source>
        <dbReference type="ARBA" id="ARBA00022448"/>
    </source>
</evidence>
<evidence type="ECO:0000256" key="1">
    <source>
        <dbReference type="ARBA" id="ARBA00006430"/>
    </source>
</evidence>
<accession>A0A8J7KMH9</accession>
<evidence type="ECO:0000256" key="6">
    <source>
        <dbReference type="ARBA" id="ARBA00022847"/>
    </source>
</evidence>
<dbReference type="GO" id="GO:0015649">
    <property type="term" value="F:2-keto-3-deoxygluconate:proton symporter activity"/>
    <property type="evidence" value="ECO:0007669"/>
    <property type="project" value="InterPro"/>
</dbReference>
<feature type="transmembrane region" description="Helical" evidence="9">
    <location>
        <begin position="42"/>
        <end position="62"/>
    </location>
</feature>
<feature type="transmembrane region" description="Helical" evidence="9">
    <location>
        <begin position="276"/>
        <end position="306"/>
    </location>
</feature>
<dbReference type="InterPro" id="IPR004684">
    <property type="entry name" value="2keto-3dGluconate_permease"/>
</dbReference>
<dbReference type="RefSeq" id="WP_197007046.1">
    <property type="nucleotide sequence ID" value="NZ_BONS01000005.1"/>
</dbReference>
<keyword evidence="6" id="KW-0769">Symport</keyword>
<feature type="transmembrane region" description="Helical" evidence="9">
    <location>
        <begin position="194"/>
        <end position="215"/>
    </location>
</feature>
<sequence length="331" mass="32931">MIAVSRLGRIPGLIILVPLLAGAVLSAACDRHALGPITSALTQAATPCIAVLLIAVGAQISVRELAGLTGRSALVLAGTTILPAAMILAYGWTFGDSGIAGVPLLTLLAVGLSNSYAMWAAIARKYGGPDDVAAGCLAAALSSGPLIPLLVIAAWRGSAGAVSWRLLLDSVLPLLVGLVAGNVAPAIRAPLRGLLAPLLPVLSFGLGWSIPLSALVRQAPAGIVLAVAFGAISGGIVALSWGKLLHRPSAIGWAAGACAANSGALPQLVASADPRWAALVPVAAAQASVAVLASSVFATIAATLAARRRHIPAPDSPAALDVGADRRVGVR</sequence>
<keyword evidence="11" id="KW-1185">Reference proteome</keyword>
<dbReference type="GO" id="GO:0016020">
    <property type="term" value="C:membrane"/>
    <property type="evidence" value="ECO:0007669"/>
    <property type="project" value="InterPro"/>
</dbReference>
<evidence type="ECO:0000313" key="11">
    <source>
        <dbReference type="Proteomes" id="UP000622552"/>
    </source>
</evidence>
<dbReference type="Proteomes" id="UP000622552">
    <property type="component" value="Unassembled WGS sequence"/>
</dbReference>
<evidence type="ECO:0000256" key="5">
    <source>
        <dbReference type="ARBA" id="ARBA00022692"/>
    </source>
</evidence>
<dbReference type="Pfam" id="PF03812">
    <property type="entry name" value="KdgT"/>
    <property type="match status" value="1"/>
</dbReference>
<evidence type="ECO:0000256" key="9">
    <source>
        <dbReference type="SAM" id="Phobius"/>
    </source>
</evidence>
<feature type="transmembrane region" description="Helical" evidence="9">
    <location>
        <begin position="98"/>
        <end position="120"/>
    </location>
</feature>
<comment type="caution">
    <text evidence="10">The sequence shown here is derived from an EMBL/GenBank/DDBJ whole genome shotgun (WGS) entry which is preliminary data.</text>
</comment>
<reference evidence="10" key="1">
    <citation type="submission" date="2020-11" db="EMBL/GenBank/DDBJ databases">
        <title>Sequencing the genomes of 1000 actinobacteria strains.</title>
        <authorList>
            <person name="Klenk H.-P."/>
        </authorList>
    </citation>
    <scope>NUCLEOTIDE SEQUENCE</scope>
    <source>
        <strain evidence="10">DSM 45356</strain>
    </source>
</reference>
<evidence type="ECO:0000256" key="7">
    <source>
        <dbReference type="ARBA" id="ARBA00022989"/>
    </source>
</evidence>
<gene>
    <name evidence="10" type="ORF">IW245_006703</name>
</gene>
<dbReference type="PROSITE" id="PS51257">
    <property type="entry name" value="PROKAR_LIPOPROTEIN"/>
    <property type="match status" value="1"/>
</dbReference>
<evidence type="ECO:0000313" key="10">
    <source>
        <dbReference type="EMBL" id="MBG6140509.1"/>
    </source>
</evidence>
<dbReference type="EMBL" id="JADOUF010000001">
    <property type="protein sequence ID" value="MBG6140509.1"/>
    <property type="molecule type" value="Genomic_DNA"/>
</dbReference>
<keyword evidence="7 9" id="KW-1133">Transmembrane helix</keyword>
<evidence type="ECO:0000256" key="3">
    <source>
        <dbReference type="ARBA" id="ARBA00022475"/>
    </source>
</evidence>
<keyword evidence="5 9" id="KW-0812">Transmembrane</keyword>
<name>A0A8J7KMH9_9ACTN</name>
<feature type="transmembrane region" description="Helical" evidence="9">
    <location>
        <begin position="132"/>
        <end position="155"/>
    </location>
</feature>
<evidence type="ECO:0000256" key="8">
    <source>
        <dbReference type="ARBA" id="ARBA00023136"/>
    </source>
</evidence>